<evidence type="ECO:0000256" key="1">
    <source>
        <dbReference type="SAM" id="MobiDB-lite"/>
    </source>
</evidence>
<sequence>MPRDRCTACDITPSSSVLMDPMPESPTTDSRASRRHSRTVKRRTRRIWAWSIAGALVLIVGSFAWVGVRGFLATHELQAAMPLATSMKKHLLAQESEAAVDDGEKLAAHAAEAAALTGDPVWRVVELIPGLGPNLTVVRELAASVDDVASGAVVPLAELSSTIELNDFAPAGGRVDLQPMIDAGPSVSAAADTLAAATERVRAVAGEPVVGPLADARSELTDLLVETSATLDALDNAVELVPAMLGVDGPRNYVLLFQNNAELRSTGGIAGALALIHTDQGGFGLAQQASSQDFPRFDPPVVDLPIDTLALYGDNTARWIQDVNFTPQFPLAASIAREMWRLQFGLEADGVIATDPVMLSYLLEATGPVELPTGDVLTSENAVQLLLLEAYQRYSDPADQDAFFAAAASSVFNALASGSVEPSKLIQALITGGEEHRILIWNAREDEQSVLADTTLAGDLPDSTATAEAFGVYFNDATGSKMDNFLDVTLDAGSVTCRNDGRPNFELHVTLTNTAPGDAATSLPGYITGGGNFGTAPGNIKTTVAVYGYPGSFNLGVRSNGAEAPYHPAVEADYTLSKVTVELAPGESQKFEFGFLGNDPKRTGIDTFVTPMINPLVTGQLDIDCESALF</sequence>
<feature type="transmembrane region" description="Helical" evidence="2">
    <location>
        <begin position="47"/>
        <end position="68"/>
    </location>
</feature>
<reference evidence="3 4" key="1">
    <citation type="submission" date="2019-01" db="EMBL/GenBank/DDBJ databases">
        <title>Agromyces.</title>
        <authorList>
            <person name="Li J."/>
        </authorList>
    </citation>
    <scope>NUCLEOTIDE SEQUENCE [LARGE SCALE GENOMIC DNA]</scope>
    <source>
        <strain evidence="3 4">DSM 23870</strain>
    </source>
</reference>
<evidence type="ECO:0000313" key="3">
    <source>
        <dbReference type="EMBL" id="RXZ85918.1"/>
    </source>
</evidence>
<organism evidence="3 4">
    <name type="scientific">Agromyces atrinae</name>
    <dbReference type="NCBI Taxonomy" id="592376"/>
    <lineage>
        <taxon>Bacteria</taxon>
        <taxon>Bacillati</taxon>
        <taxon>Actinomycetota</taxon>
        <taxon>Actinomycetes</taxon>
        <taxon>Micrococcales</taxon>
        <taxon>Microbacteriaceae</taxon>
        <taxon>Agromyces</taxon>
    </lineage>
</organism>
<dbReference type="InterPro" id="IPR025101">
    <property type="entry name" value="DUF4012"/>
</dbReference>
<protein>
    <submittedName>
        <fullName evidence="3">DUF4012 domain-containing protein</fullName>
    </submittedName>
</protein>
<dbReference type="Pfam" id="PF13196">
    <property type="entry name" value="DUF4012"/>
    <property type="match status" value="1"/>
</dbReference>
<dbReference type="AlphaFoldDB" id="A0A4Q2M2D0"/>
<evidence type="ECO:0000256" key="2">
    <source>
        <dbReference type="SAM" id="Phobius"/>
    </source>
</evidence>
<keyword evidence="2" id="KW-1133">Transmembrane helix</keyword>
<dbReference type="OrthoDB" id="3203519at2"/>
<accession>A0A4Q2M2D0</accession>
<name>A0A4Q2M2D0_9MICO</name>
<feature type="region of interest" description="Disordered" evidence="1">
    <location>
        <begin position="15"/>
        <end position="38"/>
    </location>
</feature>
<proteinExistence type="predicted"/>
<keyword evidence="4" id="KW-1185">Reference proteome</keyword>
<dbReference type="Proteomes" id="UP000292686">
    <property type="component" value="Unassembled WGS sequence"/>
</dbReference>
<evidence type="ECO:0000313" key="4">
    <source>
        <dbReference type="Proteomes" id="UP000292686"/>
    </source>
</evidence>
<comment type="caution">
    <text evidence="3">The sequence shown here is derived from an EMBL/GenBank/DDBJ whole genome shotgun (WGS) entry which is preliminary data.</text>
</comment>
<gene>
    <name evidence="3" type="ORF">ESP50_11915</name>
</gene>
<keyword evidence="2" id="KW-0472">Membrane</keyword>
<dbReference type="EMBL" id="SDPM01000006">
    <property type="protein sequence ID" value="RXZ85918.1"/>
    <property type="molecule type" value="Genomic_DNA"/>
</dbReference>
<keyword evidence="2" id="KW-0812">Transmembrane</keyword>